<evidence type="ECO:0000313" key="5">
    <source>
        <dbReference type="Proteomes" id="UP000261082"/>
    </source>
</evidence>
<dbReference type="PANTHER" id="PTHR34512:SF30">
    <property type="entry name" value="OUTER MEMBRANE PROTEIN ASSEMBLY FACTOR BAMB"/>
    <property type="match status" value="1"/>
</dbReference>
<keyword evidence="2" id="KW-0732">Signal</keyword>
<dbReference type="InterPro" id="IPR011047">
    <property type="entry name" value="Quinoprotein_ADH-like_sf"/>
</dbReference>
<evidence type="ECO:0000313" key="4">
    <source>
        <dbReference type="EMBL" id="RFN59746.1"/>
    </source>
</evidence>
<protein>
    <recommendedName>
        <fullName evidence="3">Pyrrolo-quinoline quinone repeat domain-containing protein</fullName>
    </recommendedName>
</protein>
<dbReference type="Proteomes" id="UP000261082">
    <property type="component" value="Unassembled WGS sequence"/>
</dbReference>
<dbReference type="OrthoDB" id="725093at2"/>
<organism evidence="4 5">
    <name type="scientific">Marixanthomonas ophiurae</name>
    <dbReference type="NCBI Taxonomy" id="387659"/>
    <lineage>
        <taxon>Bacteria</taxon>
        <taxon>Pseudomonadati</taxon>
        <taxon>Bacteroidota</taxon>
        <taxon>Flavobacteriia</taxon>
        <taxon>Flavobacteriales</taxon>
        <taxon>Flavobacteriaceae</taxon>
        <taxon>Marixanthomonas</taxon>
    </lineage>
</organism>
<feature type="signal peptide" evidence="2">
    <location>
        <begin position="1"/>
        <end position="23"/>
    </location>
</feature>
<keyword evidence="1" id="KW-0472">Membrane</keyword>
<feature type="chain" id="PRO_5017758475" description="Pyrrolo-quinoline quinone repeat domain-containing protein" evidence="2">
    <location>
        <begin position="24"/>
        <end position="624"/>
    </location>
</feature>
<evidence type="ECO:0000259" key="3">
    <source>
        <dbReference type="Pfam" id="PF13360"/>
    </source>
</evidence>
<feature type="domain" description="Pyrrolo-quinoline quinone repeat" evidence="3">
    <location>
        <begin position="301"/>
        <end position="568"/>
    </location>
</feature>
<comment type="caution">
    <text evidence="4">The sequence shown here is derived from an EMBL/GenBank/DDBJ whole genome shotgun (WGS) entry which is preliminary data.</text>
</comment>
<dbReference type="PANTHER" id="PTHR34512">
    <property type="entry name" value="CELL SURFACE PROTEIN"/>
    <property type="match status" value="1"/>
</dbReference>
<dbReference type="EMBL" id="QVID01000001">
    <property type="protein sequence ID" value="RFN59746.1"/>
    <property type="molecule type" value="Genomic_DNA"/>
</dbReference>
<feature type="transmembrane region" description="Helical" evidence="1">
    <location>
        <begin position="491"/>
        <end position="515"/>
    </location>
</feature>
<keyword evidence="1" id="KW-1133">Transmembrane helix</keyword>
<name>A0A3E1QCB9_9FLAO</name>
<reference evidence="4 5" key="1">
    <citation type="journal article" date="2007" name="Int. J. Syst. Evol. Microbiol.">
        <title>Marixanthomonas ophiurae gen. nov., sp. nov., a marine bacterium of the family Flavobacteriaceae isolated from a deep-sea brittle star.</title>
        <authorList>
            <person name="Romanenko L.A."/>
            <person name="Uchino M."/>
            <person name="Frolova G.M."/>
            <person name="Mikhailov V.V."/>
        </authorList>
    </citation>
    <scope>NUCLEOTIDE SEQUENCE [LARGE SCALE GENOMIC DNA]</scope>
    <source>
        <strain evidence="4 5">KMM 3046</strain>
    </source>
</reference>
<gene>
    <name evidence="4" type="ORF">DZ858_06745</name>
</gene>
<dbReference type="InterPro" id="IPR002372">
    <property type="entry name" value="PQQ_rpt_dom"/>
</dbReference>
<keyword evidence="5" id="KW-1185">Reference proteome</keyword>
<dbReference type="AlphaFoldDB" id="A0A3E1QCB9"/>
<sequence length="624" mass="68504">MKTSKKLKLLLSIYLLGAVVVTAQRAEAPDFRYDTGAKINEMTLTQGGTMVVATNEGLVGIKPGSNELLFNFTNYGRVKPEELTYVPNAPYVIVAQGGFANLTSKKSVIDYMSGKTLFNTEDNGWKLAYTCDVMMPQNKLVVSGQRSSKEKYALQVAVYDLNTGKEDYRFNLTDPNRVGIAKDFSVTGRPLLLKDHLIIPTAQGLVAKKAKTGKTLWENKMKRINWMVADESEKEIYAFESVNNGSNTKIHKVGSNGAQLWEDEQKVKGNIANFEILPNGLAVVSNKSDGGNSSIFSAKNESEIAFLSAANGEDLWDKAPKTKGYVQHFYIMDDGILFGIYEGGINKISFDGKTLFKKPLKTGENILTMADTPQGLIYITSEDANIVNLKTGEQIWKKPLKYRRADAVSSTYDSKNSRYLISADDELFAVDANSGEVSTLAESKFDGKEDPTHVEVRDGGILLTSDQNMMLLDWQGGKSWHEYYRAPGKSAFGAIIAGVTAVATATTAVAAYNAANQNRNKLGRYTDRGERYADLGGGMAMASGASVAEMLKRFKATAATKNNQFVLTKLDDGVGLVKLNKDSGSKEKEIVLKDKKPEYQVDDIAGILYYKADNNSIFAYDLTK</sequence>
<dbReference type="Pfam" id="PF13360">
    <property type="entry name" value="PQQ_2"/>
    <property type="match status" value="1"/>
</dbReference>
<evidence type="ECO:0000256" key="2">
    <source>
        <dbReference type="SAM" id="SignalP"/>
    </source>
</evidence>
<accession>A0A3E1QCB9</accession>
<evidence type="ECO:0000256" key="1">
    <source>
        <dbReference type="SAM" id="Phobius"/>
    </source>
</evidence>
<dbReference type="RefSeq" id="WP_117158807.1">
    <property type="nucleotide sequence ID" value="NZ_QVID01000001.1"/>
</dbReference>
<dbReference type="InterPro" id="IPR015943">
    <property type="entry name" value="WD40/YVTN_repeat-like_dom_sf"/>
</dbReference>
<dbReference type="Gene3D" id="2.130.10.10">
    <property type="entry name" value="YVTN repeat-like/Quinoprotein amine dehydrogenase"/>
    <property type="match status" value="2"/>
</dbReference>
<proteinExistence type="predicted"/>
<dbReference type="SUPFAM" id="SSF50998">
    <property type="entry name" value="Quinoprotein alcohol dehydrogenase-like"/>
    <property type="match status" value="1"/>
</dbReference>
<keyword evidence="1" id="KW-0812">Transmembrane</keyword>